<protein>
    <submittedName>
        <fullName evidence="1">Uncharacterized protein</fullName>
    </submittedName>
</protein>
<evidence type="ECO:0000313" key="2">
    <source>
        <dbReference type="Proteomes" id="UP000092124"/>
    </source>
</evidence>
<name>A0A1A6GZP8_NEOLE</name>
<reference evidence="1 2" key="1">
    <citation type="submission" date="2016-06" db="EMBL/GenBank/DDBJ databases">
        <title>The Draft Genome Sequence and Annotation of the Desert Woodrat Neotoma lepida.</title>
        <authorList>
            <person name="Campbell M."/>
            <person name="Oakeson K.F."/>
            <person name="Yandell M."/>
            <person name="Halpert J.R."/>
            <person name="Dearing D."/>
        </authorList>
    </citation>
    <scope>NUCLEOTIDE SEQUENCE [LARGE SCALE GENOMIC DNA]</scope>
    <source>
        <strain evidence="1">417</strain>
        <tissue evidence="1">Liver</tissue>
    </source>
</reference>
<gene>
    <name evidence="1" type="ORF">A6R68_13959</name>
</gene>
<dbReference type="EMBL" id="LZPO01057301">
    <property type="protein sequence ID" value="OBS71464.1"/>
    <property type="molecule type" value="Genomic_DNA"/>
</dbReference>
<keyword evidence="2" id="KW-1185">Reference proteome</keyword>
<accession>A0A1A6GZP8</accession>
<sequence>MVPAILWEDSIKVWCCGPQMGPQESNCHCGSEGGAGR</sequence>
<dbReference type="AlphaFoldDB" id="A0A1A6GZP8"/>
<comment type="caution">
    <text evidence="1">The sequence shown here is derived from an EMBL/GenBank/DDBJ whole genome shotgun (WGS) entry which is preliminary data.</text>
</comment>
<organism evidence="1 2">
    <name type="scientific">Neotoma lepida</name>
    <name type="common">Desert woodrat</name>
    <dbReference type="NCBI Taxonomy" id="56216"/>
    <lineage>
        <taxon>Eukaryota</taxon>
        <taxon>Metazoa</taxon>
        <taxon>Chordata</taxon>
        <taxon>Craniata</taxon>
        <taxon>Vertebrata</taxon>
        <taxon>Euteleostomi</taxon>
        <taxon>Mammalia</taxon>
        <taxon>Eutheria</taxon>
        <taxon>Euarchontoglires</taxon>
        <taxon>Glires</taxon>
        <taxon>Rodentia</taxon>
        <taxon>Myomorpha</taxon>
        <taxon>Muroidea</taxon>
        <taxon>Cricetidae</taxon>
        <taxon>Neotominae</taxon>
        <taxon>Neotoma</taxon>
    </lineage>
</organism>
<evidence type="ECO:0000313" key="1">
    <source>
        <dbReference type="EMBL" id="OBS71464.1"/>
    </source>
</evidence>
<proteinExistence type="predicted"/>
<dbReference type="Proteomes" id="UP000092124">
    <property type="component" value="Unassembled WGS sequence"/>
</dbReference>